<dbReference type="GO" id="GO:0003824">
    <property type="term" value="F:catalytic activity"/>
    <property type="evidence" value="ECO:0007669"/>
    <property type="project" value="UniProtKB-ARBA"/>
</dbReference>
<dbReference type="SUPFAM" id="SSF141868">
    <property type="entry name" value="EAL domain-like"/>
    <property type="match status" value="1"/>
</dbReference>
<dbReference type="FunFam" id="3.30.70.270:FF:000001">
    <property type="entry name" value="Diguanylate cyclase domain protein"/>
    <property type="match status" value="1"/>
</dbReference>
<dbReference type="GO" id="GO:0006355">
    <property type="term" value="P:regulation of DNA-templated transcription"/>
    <property type="evidence" value="ECO:0007669"/>
    <property type="project" value="InterPro"/>
</dbReference>
<dbReference type="CDD" id="cd01948">
    <property type="entry name" value="EAL"/>
    <property type="match status" value="1"/>
</dbReference>
<feature type="transmembrane region" description="Helical" evidence="2">
    <location>
        <begin position="12"/>
        <end position="32"/>
    </location>
</feature>
<dbReference type="InterPro" id="IPR052155">
    <property type="entry name" value="Biofilm_reg_signaling"/>
</dbReference>
<dbReference type="NCBIfam" id="TIGR00254">
    <property type="entry name" value="GGDEF"/>
    <property type="match status" value="1"/>
</dbReference>
<dbReference type="PROSITE" id="PS50887">
    <property type="entry name" value="GGDEF"/>
    <property type="match status" value="1"/>
</dbReference>
<dbReference type="InterPro" id="IPR000160">
    <property type="entry name" value="GGDEF_dom"/>
</dbReference>
<dbReference type="InterPro" id="IPR001633">
    <property type="entry name" value="EAL_dom"/>
</dbReference>
<dbReference type="SUPFAM" id="SSF55785">
    <property type="entry name" value="PYP-like sensor domain (PAS domain)"/>
    <property type="match status" value="1"/>
</dbReference>
<dbReference type="InterPro" id="IPR000014">
    <property type="entry name" value="PAS"/>
</dbReference>
<name>A0A1Y2K0A0_9PROT</name>
<dbReference type="CDD" id="cd00130">
    <property type="entry name" value="PAS"/>
    <property type="match status" value="1"/>
</dbReference>
<dbReference type="PROSITE" id="PS50883">
    <property type="entry name" value="EAL"/>
    <property type="match status" value="1"/>
</dbReference>
<dbReference type="InterPro" id="IPR013767">
    <property type="entry name" value="PAS_fold"/>
</dbReference>
<dbReference type="PANTHER" id="PTHR44757:SF2">
    <property type="entry name" value="BIOFILM ARCHITECTURE MAINTENANCE PROTEIN MBAA"/>
    <property type="match status" value="1"/>
</dbReference>
<dbReference type="Proteomes" id="UP000194003">
    <property type="component" value="Unassembled WGS sequence"/>
</dbReference>
<dbReference type="SMART" id="SM00091">
    <property type="entry name" value="PAS"/>
    <property type="match status" value="1"/>
</dbReference>
<evidence type="ECO:0000256" key="1">
    <source>
        <dbReference type="SAM" id="Coils"/>
    </source>
</evidence>
<evidence type="ECO:0000259" key="3">
    <source>
        <dbReference type="PROSITE" id="PS50112"/>
    </source>
</evidence>
<evidence type="ECO:0000259" key="4">
    <source>
        <dbReference type="PROSITE" id="PS50113"/>
    </source>
</evidence>
<dbReference type="InterPro" id="IPR001610">
    <property type="entry name" value="PAC"/>
</dbReference>
<dbReference type="Gene3D" id="3.20.20.450">
    <property type="entry name" value="EAL domain"/>
    <property type="match status" value="1"/>
</dbReference>
<feature type="transmembrane region" description="Helical" evidence="2">
    <location>
        <begin position="195"/>
        <end position="216"/>
    </location>
</feature>
<dbReference type="Gene3D" id="3.30.450.20">
    <property type="entry name" value="PAS domain"/>
    <property type="match status" value="1"/>
</dbReference>
<organism evidence="7 8">
    <name type="scientific">Magnetofaba australis IT-1</name>
    <dbReference type="NCBI Taxonomy" id="1434232"/>
    <lineage>
        <taxon>Bacteria</taxon>
        <taxon>Pseudomonadati</taxon>
        <taxon>Pseudomonadota</taxon>
        <taxon>Magnetococcia</taxon>
        <taxon>Magnetococcales</taxon>
        <taxon>Magnetococcaceae</taxon>
        <taxon>Magnetofaba</taxon>
    </lineage>
</organism>
<keyword evidence="2" id="KW-0472">Membrane</keyword>
<dbReference type="InterPro" id="IPR029787">
    <property type="entry name" value="Nucleotide_cyclase"/>
</dbReference>
<gene>
    <name evidence="7" type="ORF">MAIT1_01412</name>
</gene>
<dbReference type="STRING" id="1434232.MAIT1_01412"/>
<evidence type="ECO:0000259" key="5">
    <source>
        <dbReference type="PROSITE" id="PS50883"/>
    </source>
</evidence>
<dbReference type="RefSeq" id="WP_241893508.1">
    <property type="nucleotide sequence ID" value="NZ_LVJN01000020.1"/>
</dbReference>
<keyword evidence="8" id="KW-1185">Reference proteome</keyword>
<dbReference type="SMART" id="SM00086">
    <property type="entry name" value="PAC"/>
    <property type="match status" value="1"/>
</dbReference>
<dbReference type="Gene3D" id="3.30.70.270">
    <property type="match status" value="1"/>
</dbReference>
<reference evidence="7 8" key="1">
    <citation type="journal article" date="2016" name="BMC Genomics">
        <title>Combined genomic and structural analyses of a cultured magnetotactic bacterium reveals its niche adaptation to a dynamic environment.</title>
        <authorList>
            <person name="Araujo A.C."/>
            <person name="Morillo V."/>
            <person name="Cypriano J."/>
            <person name="Teixeira L.C."/>
            <person name="Leao P."/>
            <person name="Lyra S."/>
            <person name="Almeida L.G."/>
            <person name="Bazylinski D.A."/>
            <person name="Vasconcellos A.T."/>
            <person name="Abreu F."/>
            <person name="Lins U."/>
        </authorList>
    </citation>
    <scope>NUCLEOTIDE SEQUENCE [LARGE SCALE GENOMIC DNA]</scope>
    <source>
        <strain evidence="7 8">IT-1</strain>
    </source>
</reference>
<dbReference type="InterPro" id="IPR035965">
    <property type="entry name" value="PAS-like_dom_sf"/>
</dbReference>
<dbReference type="InterPro" id="IPR000700">
    <property type="entry name" value="PAS-assoc_C"/>
</dbReference>
<evidence type="ECO:0000256" key="2">
    <source>
        <dbReference type="SAM" id="Phobius"/>
    </source>
</evidence>
<keyword evidence="1" id="KW-0175">Coiled coil</keyword>
<dbReference type="InterPro" id="IPR035919">
    <property type="entry name" value="EAL_sf"/>
</dbReference>
<evidence type="ECO:0000259" key="6">
    <source>
        <dbReference type="PROSITE" id="PS50887"/>
    </source>
</evidence>
<proteinExistence type="predicted"/>
<dbReference type="PROSITE" id="PS50112">
    <property type="entry name" value="PAS"/>
    <property type="match status" value="1"/>
</dbReference>
<dbReference type="Pfam" id="PF00989">
    <property type="entry name" value="PAS"/>
    <property type="match status" value="1"/>
</dbReference>
<keyword evidence="2" id="KW-0812">Transmembrane</keyword>
<feature type="domain" description="PAS" evidence="3">
    <location>
        <begin position="314"/>
        <end position="372"/>
    </location>
</feature>
<feature type="domain" description="PAC" evidence="4">
    <location>
        <begin position="387"/>
        <end position="439"/>
    </location>
</feature>
<evidence type="ECO:0000313" key="8">
    <source>
        <dbReference type="Proteomes" id="UP000194003"/>
    </source>
</evidence>
<dbReference type="SUPFAM" id="SSF55073">
    <property type="entry name" value="Nucleotide cyclase"/>
    <property type="match status" value="1"/>
</dbReference>
<feature type="domain" description="GGDEF" evidence="6">
    <location>
        <begin position="471"/>
        <end position="604"/>
    </location>
</feature>
<comment type="caution">
    <text evidence="7">The sequence shown here is derived from an EMBL/GenBank/DDBJ whole genome shotgun (WGS) entry which is preliminary data.</text>
</comment>
<feature type="coiled-coil region" evidence="1">
    <location>
        <begin position="255"/>
        <end position="311"/>
    </location>
</feature>
<dbReference type="CDD" id="cd01949">
    <property type="entry name" value="GGDEF"/>
    <property type="match status" value="1"/>
</dbReference>
<dbReference type="SMART" id="SM00267">
    <property type="entry name" value="GGDEF"/>
    <property type="match status" value="1"/>
</dbReference>
<keyword evidence="2" id="KW-1133">Transmembrane helix</keyword>
<dbReference type="AlphaFoldDB" id="A0A1Y2K0A0"/>
<dbReference type="NCBIfam" id="TIGR00229">
    <property type="entry name" value="sensory_box"/>
    <property type="match status" value="1"/>
</dbReference>
<dbReference type="Pfam" id="PF00563">
    <property type="entry name" value="EAL"/>
    <property type="match status" value="1"/>
</dbReference>
<dbReference type="PANTHER" id="PTHR44757">
    <property type="entry name" value="DIGUANYLATE CYCLASE DGCP"/>
    <property type="match status" value="1"/>
</dbReference>
<dbReference type="InterPro" id="IPR043128">
    <property type="entry name" value="Rev_trsase/Diguanyl_cyclase"/>
</dbReference>
<dbReference type="SMART" id="SM00052">
    <property type="entry name" value="EAL"/>
    <property type="match status" value="1"/>
</dbReference>
<feature type="domain" description="EAL" evidence="5">
    <location>
        <begin position="613"/>
        <end position="867"/>
    </location>
</feature>
<evidence type="ECO:0000313" key="7">
    <source>
        <dbReference type="EMBL" id="OSM01448.1"/>
    </source>
</evidence>
<accession>A0A1Y2K0A0</accession>
<dbReference type="Pfam" id="PF00990">
    <property type="entry name" value="GGDEF"/>
    <property type="match status" value="1"/>
</dbReference>
<protein>
    <submittedName>
        <fullName evidence="7">Putative response regulator receiver modulated diguanylate cyclase/phosphodiesterase with PAS/PAC sensor</fullName>
    </submittedName>
</protein>
<dbReference type="PROSITE" id="PS50113">
    <property type="entry name" value="PAC"/>
    <property type="match status" value="1"/>
</dbReference>
<dbReference type="EMBL" id="LVJN01000020">
    <property type="protein sequence ID" value="OSM01448.1"/>
    <property type="molecule type" value="Genomic_DNA"/>
</dbReference>
<sequence length="873" mass="97863">MRLTIRQQVMAFPALFVLMAAAVLLILSMVLWEFDALEESATDRAIPAFSALEQQIEIIARQELRLHSYLNDAPSLDEEQAYAQGQRLIEELDVSWRAFRQSLSVLSQDALAWSDAEDRRLNEQLSELFARVRGALVETVRIASVDPAKAREVAADVTAHQAMATHFIHELAQRISGQLSERFQHTGERFERQVVLAQILVILGAALCLALMLMAARRIAANLDRLRSSMTSLAQGGAASAEESLFQWDPAFEPVREVAEMVRHAQAEMERLNAELEREKSALHEKVLARTEQLERNNIGLKQEVEQRRAAEANLRLYRTVVENTDEAVLITDARNRIIAVNRAFLSMTGFDREDVIGQNPGITSSGLHDDDFYAAMWRELDATGSWRGEVWDRRRNGEVYPKWLTINAVRDDAGHVTHYVGLFMDISEQKATQQKLEDLAFKDALTGLPNRALFHDRLSQEIAIAKRNRTGLMLFFMDLDRFKHVNDSLGHDIGDQLLKEVAGRMRGALREADTVSRLGGDEFTIILPGLLTEKNAGSIAQKVIDSLHDSFRLEGHEIFVGASIGIACYPQDGQQMGELIKSADIAMYQAKQAGRGVYRFFRDELNAVNQSRLKIEADLRRALENNEIHVWFQPKVDPLSERIVGAEALARWVTANNEIISPDKFIPLAEEIGLILPLGRHVLRQACEQAVGWPQREEGELSVSVNLSIKQFKDPNLVASVSEILDQTGLPPARLELEITESAAMMDAQKAREIVEQLRNLGIQIAIDDFGTGYSSLSHLRHFPVQTLKIDRSFIRHLTTDERSASIVASMFHLANALEIKVVVEGVETREQLDKLGPIGDALIQGYLFSAPQAAHDFSRVLHNMDAPVGRA</sequence>